<dbReference type="Proteomes" id="UP001066276">
    <property type="component" value="Chromosome 3_2"/>
</dbReference>
<feature type="region of interest" description="Disordered" evidence="1">
    <location>
        <begin position="48"/>
        <end position="79"/>
    </location>
</feature>
<protein>
    <submittedName>
        <fullName evidence="2">Uncharacterized protein</fullName>
    </submittedName>
</protein>
<evidence type="ECO:0000256" key="1">
    <source>
        <dbReference type="SAM" id="MobiDB-lite"/>
    </source>
</evidence>
<evidence type="ECO:0000313" key="3">
    <source>
        <dbReference type="Proteomes" id="UP001066276"/>
    </source>
</evidence>
<feature type="compositionally biased region" description="Basic residues" evidence="1">
    <location>
        <begin position="56"/>
        <end position="66"/>
    </location>
</feature>
<sequence>MQSGARAAGNGCPEAWAEVLSRPWPHQLDQYYHGATYGPAVGAVIESGSGPAARMQRAKRVRRLERKRGTGEGRATADSTKAEVVYAIQPPGWSQTRLPMRVRSWRLVFPRDRRPRS</sequence>
<proteinExistence type="predicted"/>
<evidence type="ECO:0000313" key="2">
    <source>
        <dbReference type="EMBL" id="KAJ1180467.1"/>
    </source>
</evidence>
<name>A0AAV7TY06_PLEWA</name>
<dbReference type="EMBL" id="JANPWB010000006">
    <property type="protein sequence ID" value="KAJ1180467.1"/>
    <property type="molecule type" value="Genomic_DNA"/>
</dbReference>
<accession>A0AAV7TY06</accession>
<organism evidence="2 3">
    <name type="scientific">Pleurodeles waltl</name>
    <name type="common">Iberian ribbed newt</name>
    <dbReference type="NCBI Taxonomy" id="8319"/>
    <lineage>
        <taxon>Eukaryota</taxon>
        <taxon>Metazoa</taxon>
        <taxon>Chordata</taxon>
        <taxon>Craniata</taxon>
        <taxon>Vertebrata</taxon>
        <taxon>Euteleostomi</taxon>
        <taxon>Amphibia</taxon>
        <taxon>Batrachia</taxon>
        <taxon>Caudata</taxon>
        <taxon>Salamandroidea</taxon>
        <taxon>Salamandridae</taxon>
        <taxon>Pleurodelinae</taxon>
        <taxon>Pleurodeles</taxon>
    </lineage>
</organism>
<comment type="caution">
    <text evidence="2">The sequence shown here is derived from an EMBL/GenBank/DDBJ whole genome shotgun (WGS) entry which is preliminary data.</text>
</comment>
<dbReference type="AlphaFoldDB" id="A0AAV7TY06"/>
<keyword evidence="3" id="KW-1185">Reference proteome</keyword>
<reference evidence="2" key="1">
    <citation type="journal article" date="2022" name="bioRxiv">
        <title>Sequencing and chromosome-scale assembly of the giantPleurodeles waltlgenome.</title>
        <authorList>
            <person name="Brown T."/>
            <person name="Elewa A."/>
            <person name="Iarovenko S."/>
            <person name="Subramanian E."/>
            <person name="Araus A.J."/>
            <person name="Petzold A."/>
            <person name="Susuki M."/>
            <person name="Suzuki K.-i.T."/>
            <person name="Hayashi T."/>
            <person name="Toyoda A."/>
            <person name="Oliveira C."/>
            <person name="Osipova E."/>
            <person name="Leigh N.D."/>
            <person name="Simon A."/>
            <person name="Yun M.H."/>
        </authorList>
    </citation>
    <scope>NUCLEOTIDE SEQUENCE</scope>
    <source>
        <strain evidence="2">20211129_DDA</strain>
        <tissue evidence="2">Liver</tissue>
    </source>
</reference>
<gene>
    <name evidence="2" type="ORF">NDU88_005688</name>
</gene>